<dbReference type="RefSeq" id="WP_140453165.1">
    <property type="nucleotide sequence ID" value="NZ_VFRP01000003.1"/>
</dbReference>
<dbReference type="SUPFAM" id="SSF52743">
    <property type="entry name" value="Subtilisin-like"/>
    <property type="match status" value="1"/>
</dbReference>
<dbReference type="EMBL" id="VFRP01000003">
    <property type="protein sequence ID" value="TPE52683.1"/>
    <property type="molecule type" value="Genomic_DNA"/>
</dbReference>
<dbReference type="AlphaFoldDB" id="A0A501WSI7"/>
<accession>A0A501WSI7</accession>
<dbReference type="GO" id="GO:0004252">
    <property type="term" value="F:serine-type endopeptidase activity"/>
    <property type="evidence" value="ECO:0007669"/>
    <property type="project" value="InterPro"/>
</dbReference>
<gene>
    <name evidence="1" type="ORF">FJM51_05775</name>
</gene>
<name>A0A501WSI7_9RHOB</name>
<proteinExistence type="predicted"/>
<keyword evidence="2" id="KW-1185">Reference proteome</keyword>
<sequence>MMEWTALTGLERKPISPYAHFARCLAEPTSGPRHLYPLRKNLGTAAWSEMISMKEFAALFGEFDDEIIDLLPENTINPARLPGRDRRGPPPPGTVFVGIIDDGFAFAHERFRLEQPGEAPLTRFDDLWLQGVPCDGRRDVPLGRRLTGPDIDELLARYRTGAGIDEDALYRDPAVGMIDFGRGGVEDEVQMLALARSHGTAVADAAAGYRPGRPRGRRVRILGVALPPRVTSDTLGVFTEPVVSLAIEHIYAHVEARRAEAIERWGEKVDYPLVINISLALTAGAKDGGSVLDRLIDEITNRRQGRAPVRFVLPAGNHRQWMTHAVLDAPGKVTWRLPPDDLTPSFVEIWGCREKPERPGFSVSLTPPGGGEGAPIPATPFGCVYLLTDGGESLAWAYRDWIGNQACGRERVVLVVPPTAGEGRRAFPGEWCIRVDAEAGIFDAPVNLYVQRDDTLPGGRRRGRQSYFVDPDYVDYDDEGRVVLRDDPGRPGVIRRSGTMNSLATSRAAIVVGGRFRQSRTEVAYGGLAEADITSDAPRWKRVSRLASSERSPWLEGVLAAGSRSGARQPIAGTSIACARVTRKLAKDLLFRYRADWRRWADGSVP</sequence>
<comment type="caution">
    <text evidence="1">The sequence shown here is derived from an EMBL/GenBank/DDBJ whole genome shotgun (WGS) entry which is preliminary data.</text>
</comment>
<evidence type="ECO:0008006" key="3">
    <source>
        <dbReference type="Google" id="ProtNLM"/>
    </source>
</evidence>
<dbReference type="OrthoDB" id="8010691at2"/>
<dbReference type="Gene3D" id="3.40.50.200">
    <property type="entry name" value="Peptidase S8/S53 domain"/>
    <property type="match status" value="1"/>
</dbReference>
<dbReference type="GO" id="GO:0006508">
    <property type="term" value="P:proteolysis"/>
    <property type="evidence" value="ECO:0007669"/>
    <property type="project" value="InterPro"/>
</dbReference>
<dbReference type="Proteomes" id="UP000319255">
    <property type="component" value="Unassembled WGS sequence"/>
</dbReference>
<reference evidence="1 2" key="1">
    <citation type="submission" date="2019-06" db="EMBL/GenBank/DDBJ databases">
        <title>A novel bacterium of genus Amaricoccus, isolated from marine sediment.</title>
        <authorList>
            <person name="Huang H."/>
            <person name="Mo K."/>
            <person name="Hu Y."/>
        </authorList>
    </citation>
    <scope>NUCLEOTIDE SEQUENCE [LARGE SCALE GENOMIC DNA]</scope>
    <source>
        <strain evidence="1 2">HB172011</strain>
    </source>
</reference>
<protein>
    <recommendedName>
        <fullName evidence="3">Peptidase S8/S53 domain-containing protein</fullName>
    </recommendedName>
</protein>
<organism evidence="1 2">
    <name type="scientific">Amaricoccus solimangrovi</name>
    <dbReference type="NCBI Taxonomy" id="2589815"/>
    <lineage>
        <taxon>Bacteria</taxon>
        <taxon>Pseudomonadati</taxon>
        <taxon>Pseudomonadota</taxon>
        <taxon>Alphaproteobacteria</taxon>
        <taxon>Rhodobacterales</taxon>
        <taxon>Paracoccaceae</taxon>
        <taxon>Amaricoccus</taxon>
    </lineage>
</organism>
<evidence type="ECO:0000313" key="2">
    <source>
        <dbReference type="Proteomes" id="UP000319255"/>
    </source>
</evidence>
<evidence type="ECO:0000313" key="1">
    <source>
        <dbReference type="EMBL" id="TPE52683.1"/>
    </source>
</evidence>
<dbReference type="InterPro" id="IPR036852">
    <property type="entry name" value="Peptidase_S8/S53_dom_sf"/>
</dbReference>